<evidence type="ECO:0000256" key="4">
    <source>
        <dbReference type="ARBA" id="ARBA00023136"/>
    </source>
</evidence>
<keyword evidence="3 5" id="KW-1133">Transmembrane helix</keyword>
<keyword evidence="8" id="KW-1185">Reference proteome</keyword>
<feature type="transmembrane region" description="Helical" evidence="5">
    <location>
        <begin position="20"/>
        <end position="41"/>
    </location>
</feature>
<keyword evidence="4 5" id="KW-0472">Membrane</keyword>
<evidence type="ECO:0000313" key="8">
    <source>
        <dbReference type="Proteomes" id="UP000242180"/>
    </source>
</evidence>
<evidence type="ECO:0000313" key="7">
    <source>
        <dbReference type="EMBL" id="ORZ00768.1"/>
    </source>
</evidence>
<feature type="domain" description="HIG1" evidence="6">
    <location>
        <begin position="86"/>
        <end position="177"/>
    </location>
</feature>
<keyword evidence="2 5" id="KW-0812">Transmembrane</keyword>
<proteinExistence type="predicted"/>
<dbReference type="PROSITE" id="PS51503">
    <property type="entry name" value="HIG1"/>
    <property type="match status" value="1"/>
</dbReference>
<dbReference type="OMA" id="KIITATW"/>
<evidence type="ECO:0000256" key="1">
    <source>
        <dbReference type="ARBA" id="ARBA00004173"/>
    </source>
</evidence>
<dbReference type="GO" id="GO:0005739">
    <property type="term" value="C:mitochondrion"/>
    <property type="evidence" value="ECO:0007669"/>
    <property type="project" value="UniProtKB-SubCell"/>
</dbReference>
<dbReference type="OrthoDB" id="1915122at2759"/>
<evidence type="ECO:0000256" key="3">
    <source>
        <dbReference type="ARBA" id="ARBA00022989"/>
    </source>
</evidence>
<evidence type="ECO:0000259" key="6">
    <source>
        <dbReference type="PROSITE" id="PS51503"/>
    </source>
</evidence>
<dbReference type="STRING" id="13706.A0A1X2HN47"/>
<accession>A0A1X2HN47</accession>
<feature type="transmembrane region" description="Helical" evidence="5">
    <location>
        <begin position="149"/>
        <end position="168"/>
    </location>
</feature>
<gene>
    <name evidence="7" type="ORF">BCR43DRAFT_485757</name>
</gene>
<dbReference type="InParanoid" id="A0A1X2HN47"/>
<evidence type="ECO:0000256" key="2">
    <source>
        <dbReference type="ARBA" id="ARBA00022692"/>
    </source>
</evidence>
<feature type="transmembrane region" description="Helical" evidence="5">
    <location>
        <begin position="114"/>
        <end position="134"/>
    </location>
</feature>
<dbReference type="InterPro" id="IPR007667">
    <property type="entry name" value="Hypoxia_induced_domain"/>
</dbReference>
<dbReference type="FunCoup" id="A0A1X2HN47">
    <property type="interactions" value="61"/>
</dbReference>
<dbReference type="AlphaFoldDB" id="A0A1X2HN47"/>
<sequence length="204" mass="22366">MPAKYLSPQQEEERSGRAFWSGLQGAAIGLGLGAVATVVTLRRSPDFRALSRPMQSMMAASGATAGYLFGADRASTAYENRVLGYTDEEMVQHLQGGQHGKESNLLETINDNRWSIIGLSWATSMAGAFAYTFSNRYLTTQQKLVQSRMYAQAVTIVVLMASAGLSIYMGDQDKKNKWVDQPDPQLRAVLELPVEQNKAVPQAQ</sequence>
<name>A0A1X2HN47_SYNRA</name>
<organism evidence="7 8">
    <name type="scientific">Syncephalastrum racemosum</name>
    <name type="common">Filamentous fungus</name>
    <dbReference type="NCBI Taxonomy" id="13706"/>
    <lineage>
        <taxon>Eukaryota</taxon>
        <taxon>Fungi</taxon>
        <taxon>Fungi incertae sedis</taxon>
        <taxon>Mucoromycota</taxon>
        <taxon>Mucoromycotina</taxon>
        <taxon>Mucoromycetes</taxon>
        <taxon>Mucorales</taxon>
        <taxon>Syncephalastraceae</taxon>
        <taxon>Syncephalastrum</taxon>
    </lineage>
</organism>
<dbReference type="PANTHER" id="PTHR28018">
    <property type="entry name" value="RESPIRATORY SUPERCOMPLEX FACTOR 2, MITOCHONDRIAL"/>
    <property type="match status" value="1"/>
</dbReference>
<evidence type="ECO:0000256" key="5">
    <source>
        <dbReference type="SAM" id="Phobius"/>
    </source>
</evidence>
<dbReference type="PANTHER" id="PTHR28018:SF3">
    <property type="entry name" value="RESPIRATORY SUPERCOMPLEX FACTOR 2, MITOCHONDRIAL"/>
    <property type="match status" value="1"/>
</dbReference>
<comment type="caution">
    <text evidence="7">The sequence shown here is derived from an EMBL/GenBank/DDBJ whole genome shotgun (WGS) entry which is preliminary data.</text>
</comment>
<dbReference type="Pfam" id="PF04588">
    <property type="entry name" value="HIG_1_N"/>
    <property type="match status" value="1"/>
</dbReference>
<reference evidence="7 8" key="1">
    <citation type="submission" date="2016-07" db="EMBL/GenBank/DDBJ databases">
        <title>Pervasive Adenine N6-methylation of Active Genes in Fungi.</title>
        <authorList>
            <consortium name="DOE Joint Genome Institute"/>
            <person name="Mondo S.J."/>
            <person name="Dannebaum R.O."/>
            <person name="Kuo R.C."/>
            <person name="Labutti K."/>
            <person name="Haridas S."/>
            <person name="Kuo A."/>
            <person name="Salamov A."/>
            <person name="Ahrendt S.R."/>
            <person name="Lipzen A."/>
            <person name="Sullivan W."/>
            <person name="Andreopoulos W.B."/>
            <person name="Clum A."/>
            <person name="Lindquist E."/>
            <person name="Daum C."/>
            <person name="Ramamoorthy G.K."/>
            <person name="Gryganskyi A."/>
            <person name="Culley D."/>
            <person name="Magnuson J.K."/>
            <person name="James T.Y."/>
            <person name="O'Malley M.A."/>
            <person name="Stajich J.E."/>
            <person name="Spatafora J.W."/>
            <person name="Visel A."/>
            <person name="Grigoriev I.V."/>
        </authorList>
    </citation>
    <scope>NUCLEOTIDE SEQUENCE [LARGE SCALE GENOMIC DNA]</scope>
    <source>
        <strain evidence="7 8">NRRL 2496</strain>
    </source>
</reference>
<comment type="subcellular location">
    <subcellularLocation>
        <location evidence="1">Mitochondrion</location>
    </subcellularLocation>
</comment>
<protein>
    <recommendedName>
        <fullName evidence="6">HIG1 domain-containing protein</fullName>
    </recommendedName>
</protein>
<dbReference type="InterPro" id="IPR040153">
    <property type="entry name" value="Rcf2"/>
</dbReference>
<dbReference type="Proteomes" id="UP000242180">
    <property type="component" value="Unassembled WGS sequence"/>
</dbReference>
<dbReference type="EMBL" id="MCGN01000002">
    <property type="protein sequence ID" value="ORZ00768.1"/>
    <property type="molecule type" value="Genomic_DNA"/>
</dbReference>
<dbReference type="GO" id="GO:0033617">
    <property type="term" value="P:mitochondrial respiratory chain complex IV assembly"/>
    <property type="evidence" value="ECO:0007669"/>
    <property type="project" value="TreeGrafter"/>
</dbReference>